<dbReference type="Gene3D" id="3.40.50.2300">
    <property type="match status" value="1"/>
</dbReference>
<feature type="modified residue" description="4-aspartylphosphate" evidence="6">
    <location>
        <position position="54"/>
    </location>
</feature>
<dbReference type="PANTHER" id="PTHR48111">
    <property type="entry name" value="REGULATOR OF RPOS"/>
    <property type="match status" value="1"/>
</dbReference>
<evidence type="ECO:0000256" key="1">
    <source>
        <dbReference type="ARBA" id="ARBA00022553"/>
    </source>
</evidence>
<dbReference type="PANTHER" id="PTHR48111:SF1">
    <property type="entry name" value="TWO-COMPONENT RESPONSE REGULATOR ORR33"/>
    <property type="match status" value="1"/>
</dbReference>
<evidence type="ECO:0000256" key="3">
    <source>
        <dbReference type="ARBA" id="ARBA00023015"/>
    </source>
</evidence>
<dbReference type="Proteomes" id="UP000186684">
    <property type="component" value="Unassembled WGS sequence"/>
</dbReference>
<reference evidence="9" key="1">
    <citation type="submission" date="2017-01" db="EMBL/GenBank/DDBJ databases">
        <authorList>
            <person name="Varghese N."/>
            <person name="Submissions S."/>
        </authorList>
    </citation>
    <scope>NUCLEOTIDE SEQUENCE [LARGE SCALE GENOMIC DNA]</scope>
    <source>
        <strain evidence="9">DSM 29430</strain>
    </source>
</reference>
<evidence type="ECO:0000256" key="6">
    <source>
        <dbReference type="PROSITE-ProRule" id="PRU00169"/>
    </source>
</evidence>
<dbReference type="GO" id="GO:0032993">
    <property type="term" value="C:protein-DNA complex"/>
    <property type="evidence" value="ECO:0007669"/>
    <property type="project" value="TreeGrafter"/>
</dbReference>
<keyword evidence="2" id="KW-0902">Two-component regulatory system</keyword>
<dbReference type="RefSeq" id="WP_076449692.1">
    <property type="nucleotide sequence ID" value="NZ_FTOQ01000013.1"/>
</dbReference>
<dbReference type="GO" id="GO:0005829">
    <property type="term" value="C:cytosol"/>
    <property type="evidence" value="ECO:0007669"/>
    <property type="project" value="TreeGrafter"/>
</dbReference>
<dbReference type="InterPro" id="IPR011006">
    <property type="entry name" value="CheY-like_superfamily"/>
</dbReference>
<organism evidence="8 9">
    <name type="scientific">Roseivivax lentus</name>
    <dbReference type="NCBI Taxonomy" id="633194"/>
    <lineage>
        <taxon>Bacteria</taxon>
        <taxon>Pseudomonadati</taxon>
        <taxon>Pseudomonadota</taxon>
        <taxon>Alphaproteobacteria</taxon>
        <taxon>Rhodobacterales</taxon>
        <taxon>Roseobacteraceae</taxon>
        <taxon>Roseivivax</taxon>
    </lineage>
</organism>
<gene>
    <name evidence="8" type="ORF">SAMN05421759_11324</name>
</gene>
<evidence type="ECO:0000313" key="9">
    <source>
        <dbReference type="Proteomes" id="UP000186684"/>
    </source>
</evidence>
<evidence type="ECO:0000313" key="8">
    <source>
        <dbReference type="EMBL" id="SIT06184.1"/>
    </source>
</evidence>
<name>A0A1N7P6G8_9RHOB</name>
<dbReference type="PROSITE" id="PS50110">
    <property type="entry name" value="RESPONSE_REGULATORY"/>
    <property type="match status" value="1"/>
</dbReference>
<evidence type="ECO:0000259" key="7">
    <source>
        <dbReference type="PROSITE" id="PS50110"/>
    </source>
</evidence>
<evidence type="ECO:0000256" key="5">
    <source>
        <dbReference type="ARBA" id="ARBA00023163"/>
    </source>
</evidence>
<keyword evidence="9" id="KW-1185">Reference proteome</keyword>
<keyword evidence="5" id="KW-0804">Transcription</keyword>
<dbReference type="SMART" id="SM00448">
    <property type="entry name" value="REC"/>
    <property type="match status" value="1"/>
</dbReference>
<feature type="domain" description="Response regulatory" evidence="7">
    <location>
        <begin position="2"/>
        <end position="121"/>
    </location>
</feature>
<evidence type="ECO:0000256" key="4">
    <source>
        <dbReference type="ARBA" id="ARBA00023125"/>
    </source>
</evidence>
<dbReference type="GO" id="GO:0006355">
    <property type="term" value="P:regulation of DNA-templated transcription"/>
    <property type="evidence" value="ECO:0007669"/>
    <property type="project" value="TreeGrafter"/>
</dbReference>
<dbReference type="STRING" id="633194.SAMN05421759_11324"/>
<dbReference type="EMBL" id="FTOQ01000013">
    <property type="protein sequence ID" value="SIT06184.1"/>
    <property type="molecule type" value="Genomic_DNA"/>
</dbReference>
<dbReference type="Pfam" id="PF00072">
    <property type="entry name" value="Response_reg"/>
    <property type="match status" value="1"/>
</dbReference>
<keyword evidence="3" id="KW-0805">Transcription regulation</keyword>
<dbReference type="AlphaFoldDB" id="A0A1N7P6G8"/>
<sequence>MRILAVDDDPIILDLLETSLGQAGYTDLVTARSAEHALSVLETVEQPFDCLLFDIVMPGMDGVALCETVRRMPTYATTPILMISRLDEKKHFDRAFAAGANDYVTKPLDATELGVRLRLADQISSQQRQIAAQTGTTTARKVLVSEAFMLDDVPGAIDNMALDAYLERIPNGFAGMQFFAVKIANIVDLHRKATPDEFRLIVNSVADAVTDVLAGSSFFITHSGNGILSFVVHGHTDMTVDEVARMVLTEAGGLDFVLASGNTVIPEIIIGTGTTRTLTRAGRIQALREAVMDAEEVAATITRLGVQSMAHSAPRSGFLDRLMAGI</sequence>
<keyword evidence="1 6" id="KW-0597">Phosphoprotein</keyword>
<dbReference type="InterPro" id="IPR001789">
    <property type="entry name" value="Sig_transdc_resp-reg_receiver"/>
</dbReference>
<proteinExistence type="predicted"/>
<evidence type="ECO:0000256" key="2">
    <source>
        <dbReference type="ARBA" id="ARBA00023012"/>
    </source>
</evidence>
<dbReference type="GO" id="GO:0000156">
    <property type="term" value="F:phosphorelay response regulator activity"/>
    <property type="evidence" value="ECO:0007669"/>
    <property type="project" value="TreeGrafter"/>
</dbReference>
<dbReference type="OrthoDB" id="7326651at2"/>
<dbReference type="InterPro" id="IPR039420">
    <property type="entry name" value="WalR-like"/>
</dbReference>
<dbReference type="SUPFAM" id="SSF52172">
    <property type="entry name" value="CheY-like"/>
    <property type="match status" value="1"/>
</dbReference>
<protein>
    <submittedName>
        <fullName evidence="8">Response regulator receiver domain-containing protein</fullName>
    </submittedName>
</protein>
<accession>A0A1N7P6G8</accession>
<keyword evidence="4" id="KW-0238">DNA-binding</keyword>
<dbReference type="GO" id="GO:0000976">
    <property type="term" value="F:transcription cis-regulatory region binding"/>
    <property type="evidence" value="ECO:0007669"/>
    <property type="project" value="TreeGrafter"/>
</dbReference>